<protein>
    <submittedName>
        <fullName evidence="4">Membrane protein</fullName>
    </submittedName>
</protein>
<feature type="transmembrane region" description="Helical" evidence="3">
    <location>
        <begin position="278"/>
        <end position="298"/>
    </location>
</feature>
<dbReference type="PANTHER" id="PTHR44227">
    <property type="match status" value="1"/>
</dbReference>
<dbReference type="EMBL" id="FQ312005">
    <property type="protein sequence ID" value="CBW27886.1"/>
    <property type="molecule type" value="Genomic_DNA"/>
</dbReference>
<sequence>MKNLLSHKFLKFFLITFTICMAVYSQAIHFSYFILDDAFHIYENDHIQLNLSNILWFWTNSKTPLAYNIWQVIGAVGGVHNTELFRIANIVFHSINSILVYFIISQLSSERERSCKAGIITAMIFAFHPIQVESVVWISSLRGLLAGFFVLLGIWTSINIKFDYKKSVAILILFILGLLSKPTIFLLPIIVMGIDYYHHKKNFKEVLKENGFLILCLIIGVIYFYNDLIIKMTGGGIGSYLKLITFNSIFYFKRIFFLSDFGYEMSGLKDVYNFKLSIWDYLIGIGTLTTLCLSFIFRKRFSKQLGIALVIFLSFYVPISGVLNFHYQIVSVVAERYFYLPLIGLGWLIEILIHKFKPSIRGYISTLMAVTLILASFSQVGKWDSFSVFNHNGSESSFFYNILLGKQQVKEGRLEGAEKSFLRAKKNDPSFIGSNVGLMSVYLRQGSLEKAELLKEEIGELLFEDWTLLSDYISILVENRIFSKANSLMSTNFSRYLYSRQFIVIYRDLLESERRFILQVLKSSVSKNPELEERNRVRILEIDTKIKELEELY</sequence>
<keyword evidence="5" id="KW-1185">Reference proteome</keyword>
<evidence type="ECO:0000256" key="3">
    <source>
        <dbReference type="SAM" id="Phobius"/>
    </source>
</evidence>
<dbReference type="AlphaFoldDB" id="E1WZV0"/>
<keyword evidence="1" id="KW-0677">Repeat</keyword>
<feature type="transmembrane region" description="Helical" evidence="3">
    <location>
        <begin position="360"/>
        <end position="377"/>
    </location>
</feature>
<dbReference type="PATRIC" id="fig|862908.3.peg.2992"/>
<dbReference type="KEGG" id="bmx:BMS_3129"/>
<feature type="transmembrane region" description="Helical" evidence="3">
    <location>
        <begin position="168"/>
        <end position="191"/>
    </location>
</feature>
<gene>
    <name evidence="4" type="ordered locus">BMS_3129</name>
</gene>
<feature type="transmembrane region" description="Helical" evidence="3">
    <location>
        <begin position="305"/>
        <end position="325"/>
    </location>
</feature>
<dbReference type="eggNOG" id="COG0457">
    <property type="taxonomic scope" value="Bacteria"/>
</dbReference>
<evidence type="ECO:0000313" key="4">
    <source>
        <dbReference type="EMBL" id="CBW27886.1"/>
    </source>
</evidence>
<keyword evidence="3" id="KW-0472">Membrane</keyword>
<feature type="transmembrane region" description="Helical" evidence="3">
    <location>
        <begin position="115"/>
        <end position="131"/>
    </location>
</feature>
<dbReference type="Proteomes" id="UP000008963">
    <property type="component" value="Chromosome"/>
</dbReference>
<reference evidence="5" key="1">
    <citation type="journal article" date="2013" name="ISME J.">
        <title>A small predatory core genome in the divergent marine Bacteriovorax marinus SJ and the terrestrial Bdellovibrio bacteriovorus.</title>
        <authorList>
            <person name="Crossman L.C."/>
            <person name="Chen H."/>
            <person name="Cerdeno-Tarraga A.M."/>
            <person name="Brooks K."/>
            <person name="Quail M.A."/>
            <person name="Pineiro S.A."/>
            <person name="Hobley L."/>
            <person name="Sockett R.E."/>
            <person name="Bentley S.D."/>
            <person name="Parkhill J."/>
            <person name="Williams H.N."/>
            <person name="Stine O.C."/>
        </authorList>
    </citation>
    <scope>NUCLEOTIDE SEQUENCE [LARGE SCALE GENOMIC DNA]</scope>
    <source>
        <strain evidence="5">ATCC BAA-682 / DSM 15412 / SJ</strain>
    </source>
</reference>
<feature type="transmembrane region" description="Helical" evidence="3">
    <location>
        <begin position="337"/>
        <end position="353"/>
    </location>
</feature>
<keyword evidence="3" id="KW-0812">Transmembrane</keyword>
<dbReference type="PANTHER" id="PTHR44227:SF3">
    <property type="entry name" value="PROTEIN O-MANNOSYL-TRANSFERASE TMTC4"/>
    <property type="match status" value="1"/>
</dbReference>
<feature type="transmembrane region" description="Helical" evidence="3">
    <location>
        <begin position="240"/>
        <end position="258"/>
    </location>
</feature>
<evidence type="ECO:0000313" key="5">
    <source>
        <dbReference type="Proteomes" id="UP000008963"/>
    </source>
</evidence>
<dbReference type="SUPFAM" id="SSF81901">
    <property type="entry name" value="HCP-like"/>
    <property type="match status" value="1"/>
</dbReference>
<dbReference type="HOGENOM" id="CLU_492410_0_0_7"/>
<evidence type="ECO:0000256" key="2">
    <source>
        <dbReference type="ARBA" id="ARBA00022803"/>
    </source>
</evidence>
<proteinExistence type="predicted"/>
<feature type="transmembrane region" description="Helical" evidence="3">
    <location>
        <begin position="211"/>
        <end position="228"/>
    </location>
</feature>
<dbReference type="STRING" id="862908.BMS_3129"/>
<feature type="transmembrane region" description="Helical" evidence="3">
    <location>
        <begin position="12"/>
        <end position="35"/>
    </location>
</feature>
<feature type="transmembrane region" description="Helical" evidence="3">
    <location>
        <begin position="137"/>
        <end position="156"/>
    </location>
</feature>
<organism evidence="4 5">
    <name type="scientific">Halobacteriovorax marinus (strain ATCC BAA-682 / DSM 15412 / SJ)</name>
    <name type="common">Bacteriovorax marinus</name>
    <dbReference type="NCBI Taxonomy" id="862908"/>
    <lineage>
        <taxon>Bacteria</taxon>
        <taxon>Pseudomonadati</taxon>
        <taxon>Bdellovibrionota</taxon>
        <taxon>Bacteriovoracia</taxon>
        <taxon>Bacteriovoracales</taxon>
        <taxon>Halobacteriovoraceae</taxon>
        <taxon>Halobacteriovorax</taxon>
    </lineage>
</organism>
<dbReference type="OrthoDB" id="5395044at2"/>
<accession>E1WZV0</accession>
<feature type="transmembrane region" description="Helical" evidence="3">
    <location>
        <begin position="84"/>
        <end position="103"/>
    </location>
</feature>
<dbReference type="InterPro" id="IPR052346">
    <property type="entry name" value="O-mannosyl-transferase_TMTC"/>
</dbReference>
<keyword evidence="3" id="KW-1133">Transmembrane helix</keyword>
<keyword evidence="2" id="KW-0802">TPR repeat</keyword>
<dbReference type="RefSeq" id="WP_014245656.1">
    <property type="nucleotide sequence ID" value="NC_016620.1"/>
</dbReference>
<evidence type="ECO:0000256" key="1">
    <source>
        <dbReference type="ARBA" id="ARBA00022737"/>
    </source>
</evidence>
<name>E1WZV0_HALMS</name>